<keyword evidence="2" id="KW-0479">Metal-binding</keyword>
<dbReference type="RefSeq" id="WP_343886343.1">
    <property type="nucleotide sequence ID" value="NZ_BAAAKI010000014.1"/>
</dbReference>
<evidence type="ECO:0000256" key="1">
    <source>
        <dbReference type="ARBA" id="ARBA00022722"/>
    </source>
</evidence>
<feature type="domain" description="PIN" evidence="5">
    <location>
        <begin position="9"/>
        <end position="116"/>
    </location>
</feature>
<dbReference type="InterPro" id="IPR029060">
    <property type="entry name" value="PIN-like_dom_sf"/>
</dbReference>
<comment type="caution">
    <text evidence="6">The sequence shown here is derived from an EMBL/GenBank/DDBJ whole genome shotgun (WGS) entry which is preliminary data.</text>
</comment>
<dbReference type="EMBL" id="JBHSUA010000006">
    <property type="protein sequence ID" value="MFC6395601.1"/>
    <property type="molecule type" value="Genomic_DNA"/>
</dbReference>
<keyword evidence="3" id="KW-0378">Hydrolase</keyword>
<evidence type="ECO:0000256" key="2">
    <source>
        <dbReference type="ARBA" id="ARBA00022723"/>
    </source>
</evidence>
<proteinExistence type="predicted"/>
<evidence type="ECO:0000256" key="4">
    <source>
        <dbReference type="ARBA" id="ARBA00022842"/>
    </source>
</evidence>
<organism evidence="6 7">
    <name type="scientific">Luteococcus sanguinis</name>
    <dbReference type="NCBI Taxonomy" id="174038"/>
    <lineage>
        <taxon>Bacteria</taxon>
        <taxon>Bacillati</taxon>
        <taxon>Actinomycetota</taxon>
        <taxon>Actinomycetes</taxon>
        <taxon>Propionibacteriales</taxon>
        <taxon>Propionibacteriaceae</taxon>
        <taxon>Luteococcus</taxon>
    </lineage>
</organism>
<name>A0ABW1WXM4_9ACTN</name>
<dbReference type="Proteomes" id="UP001596266">
    <property type="component" value="Unassembled WGS sequence"/>
</dbReference>
<evidence type="ECO:0000313" key="6">
    <source>
        <dbReference type="EMBL" id="MFC6395601.1"/>
    </source>
</evidence>
<reference evidence="7" key="1">
    <citation type="journal article" date="2019" name="Int. J. Syst. Evol. Microbiol.">
        <title>The Global Catalogue of Microorganisms (GCM) 10K type strain sequencing project: providing services to taxonomists for standard genome sequencing and annotation.</title>
        <authorList>
            <consortium name="The Broad Institute Genomics Platform"/>
            <consortium name="The Broad Institute Genome Sequencing Center for Infectious Disease"/>
            <person name="Wu L."/>
            <person name="Ma J."/>
        </authorList>
    </citation>
    <scope>NUCLEOTIDE SEQUENCE [LARGE SCALE GENOMIC DNA]</scope>
    <source>
        <strain evidence="7">CGMCC 1.15277</strain>
    </source>
</reference>
<dbReference type="InterPro" id="IPR002716">
    <property type="entry name" value="PIN_dom"/>
</dbReference>
<accession>A0ABW1WXM4</accession>
<evidence type="ECO:0000256" key="3">
    <source>
        <dbReference type="ARBA" id="ARBA00022801"/>
    </source>
</evidence>
<keyword evidence="7" id="KW-1185">Reference proteome</keyword>
<evidence type="ECO:0000313" key="7">
    <source>
        <dbReference type="Proteomes" id="UP001596266"/>
    </source>
</evidence>
<sequence>MGSGGRQHVLVDANVLYPKTLRDWLALLYSQGGSDMFTVYWTDDILTETAYHLRRDHALWEGRHITTIIDQIRTTFEVGRVEDYSPQADIPLNDPHDAHVHAAAIACSADIVLTHDSGFRDKEDDLPYVVYTADEFFLLVDQSNLELRDRSLNCNRITGCGSMARRTSSKL</sequence>
<keyword evidence="1" id="KW-0540">Nuclease</keyword>
<protein>
    <submittedName>
        <fullName evidence="6">PIN domain-containing protein</fullName>
    </submittedName>
</protein>
<dbReference type="CDD" id="cd09854">
    <property type="entry name" value="PIN_VapC-like"/>
    <property type="match status" value="1"/>
</dbReference>
<dbReference type="SUPFAM" id="SSF88723">
    <property type="entry name" value="PIN domain-like"/>
    <property type="match status" value="1"/>
</dbReference>
<evidence type="ECO:0000259" key="5">
    <source>
        <dbReference type="Pfam" id="PF13470"/>
    </source>
</evidence>
<dbReference type="Pfam" id="PF13470">
    <property type="entry name" value="PIN_3"/>
    <property type="match status" value="1"/>
</dbReference>
<gene>
    <name evidence="6" type="ORF">ACFP57_01140</name>
</gene>
<keyword evidence="4" id="KW-0460">Magnesium</keyword>